<evidence type="ECO:0000256" key="6">
    <source>
        <dbReference type="ARBA" id="ARBA00023136"/>
    </source>
</evidence>
<dbReference type="GO" id="GO:0005886">
    <property type="term" value="C:plasma membrane"/>
    <property type="evidence" value="ECO:0007669"/>
    <property type="project" value="UniProtKB-SubCell"/>
</dbReference>
<dbReference type="Gene3D" id="3.30.240.20">
    <property type="entry name" value="bsu07140 like domains"/>
    <property type="match status" value="1"/>
</dbReference>
<reference evidence="9 10" key="1">
    <citation type="submission" date="2024-02" db="EMBL/GenBank/DDBJ databases">
        <title>Genome sequence of Aquincola sp. MAHUQ-54.</title>
        <authorList>
            <person name="Huq M.A."/>
        </authorList>
    </citation>
    <scope>NUCLEOTIDE SEQUENCE [LARGE SCALE GENOMIC DNA]</scope>
    <source>
        <strain evidence="9 10">MAHUQ-54</strain>
    </source>
</reference>
<dbReference type="InterPro" id="IPR023090">
    <property type="entry name" value="UPF0702_alpha/beta_dom_sf"/>
</dbReference>
<organism evidence="9 10">
    <name type="scientific">Aquincola agrisoli</name>
    <dbReference type="NCBI Taxonomy" id="3119538"/>
    <lineage>
        <taxon>Bacteria</taxon>
        <taxon>Pseudomonadati</taxon>
        <taxon>Pseudomonadota</taxon>
        <taxon>Betaproteobacteria</taxon>
        <taxon>Burkholderiales</taxon>
        <taxon>Sphaerotilaceae</taxon>
        <taxon>Aquincola</taxon>
    </lineage>
</organism>
<evidence type="ECO:0000256" key="4">
    <source>
        <dbReference type="ARBA" id="ARBA00022692"/>
    </source>
</evidence>
<gene>
    <name evidence="9" type="ORF">V4F39_26285</name>
</gene>
<evidence type="ECO:0000313" key="9">
    <source>
        <dbReference type="EMBL" id="MEF7617448.1"/>
    </source>
</evidence>
<evidence type="ECO:0000259" key="8">
    <source>
        <dbReference type="Pfam" id="PF04239"/>
    </source>
</evidence>
<evidence type="ECO:0000256" key="3">
    <source>
        <dbReference type="ARBA" id="ARBA00022475"/>
    </source>
</evidence>
<protein>
    <submittedName>
        <fullName evidence="9">YetF domain-containing protein</fullName>
    </submittedName>
</protein>
<evidence type="ECO:0000256" key="7">
    <source>
        <dbReference type="SAM" id="Phobius"/>
    </source>
</evidence>
<dbReference type="EMBL" id="JAZIBG010000056">
    <property type="protein sequence ID" value="MEF7617448.1"/>
    <property type="molecule type" value="Genomic_DNA"/>
</dbReference>
<dbReference type="Proteomes" id="UP001336250">
    <property type="component" value="Unassembled WGS sequence"/>
</dbReference>
<dbReference type="Pfam" id="PF04239">
    <property type="entry name" value="DUF421"/>
    <property type="match status" value="1"/>
</dbReference>
<comment type="similarity">
    <text evidence="2">Belongs to the UPF0702 family.</text>
</comment>
<accession>A0AAW9QMU3</accession>
<comment type="subcellular location">
    <subcellularLocation>
        <location evidence="1">Cell membrane</location>
        <topology evidence="1">Multi-pass membrane protein</topology>
    </subcellularLocation>
</comment>
<feature type="transmembrane region" description="Helical" evidence="7">
    <location>
        <begin position="63"/>
        <end position="84"/>
    </location>
</feature>
<comment type="caution">
    <text evidence="9">The sequence shown here is derived from an EMBL/GenBank/DDBJ whole genome shotgun (WGS) entry which is preliminary data.</text>
</comment>
<sequence length="156" mass="16844">MFDLSVPWWELLARAALVYGALLAMVRVSGKRSVGQFTPFDLLVVMLLSEGVSNGLTGGEASVTGSLLIAATLIGCNALVGFIASRSRKAEAWIEGTPVLIARDGRVFEHTLRAHRVGRGDMEKALREADCREQDVQYAFLEADGNISILKKPPTA</sequence>
<evidence type="ECO:0000256" key="1">
    <source>
        <dbReference type="ARBA" id="ARBA00004651"/>
    </source>
</evidence>
<evidence type="ECO:0000256" key="5">
    <source>
        <dbReference type="ARBA" id="ARBA00022989"/>
    </source>
</evidence>
<dbReference type="PANTHER" id="PTHR34582">
    <property type="entry name" value="UPF0702 TRANSMEMBRANE PROTEIN YCAP"/>
    <property type="match status" value="1"/>
</dbReference>
<keyword evidence="4 7" id="KW-0812">Transmembrane</keyword>
<keyword evidence="5 7" id="KW-1133">Transmembrane helix</keyword>
<dbReference type="PANTHER" id="PTHR34582:SF6">
    <property type="entry name" value="UPF0702 TRANSMEMBRANE PROTEIN YCAP"/>
    <property type="match status" value="1"/>
</dbReference>
<dbReference type="AlphaFoldDB" id="A0AAW9QMU3"/>
<keyword evidence="3" id="KW-1003">Cell membrane</keyword>
<dbReference type="InterPro" id="IPR007353">
    <property type="entry name" value="DUF421"/>
</dbReference>
<name>A0AAW9QMU3_9BURK</name>
<dbReference type="RefSeq" id="WP_332293209.1">
    <property type="nucleotide sequence ID" value="NZ_JAZIBG010000056.1"/>
</dbReference>
<proteinExistence type="inferred from homology"/>
<evidence type="ECO:0000256" key="2">
    <source>
        <dbReference type="ARBA" id="ARBA00006448"/>
    </source>
</evidence>
<keyword evidence="6 7" id="KW-0472">Membrane</keyword>
<evidence type="ECO:0000313" key="10">
    <source>
        <dbReference type="Proteomes" id="UP001336250"/>
    </source>
</evidence>
<keyword evidence="10" id="KW-1185">Reference proteome</keyword>
<feature type="domain" description="YetF C-terminal" evidence="8">
    <location>
        <begin position="86"/>
        <end position="153"/>
    </location>
</feature>